<name>A0A103XTT3_CYNCS</name>
<accession>A0A103XTT3</accession>
<keyword evidence="3" id="KW-1185">Reference proteome</keyword>
<evidence type="ECO:0000256" key="1">
    <source>
        <dbReference type="SAM" id="MobiDB-lite"/>
    </source>
</evidence>
<comment type="caution">
    <text evidence="2">The sequence shown here is derived from an EMBL/GenBank/DDBJ whole genome shotgun (WGS) entry which is preliminary data.</text>
</comment>
<sequence>MASARRWRMTVVQDGAGSNRRHTSRQHLSDGDSCLAGDRQPLYIAKTKNLITITEIGIIPEVIVLTWKNRATKIDHHQTSRLIGTGSFGCGTAIVEGEDFISENITYEAGVRRSGSKQWKQA</sequence>
<evidence type="ECO:0000313" key="3">
    <source>
        <dbReference type="Proteomes" id="UP000243975"/>
    </source>
</evidence>
<dbReference type="EMBL" id="LEKV01004240">
    <property type="protein sequence ID" value="KVH96719.1"/>
    <property type="molecule type" value="Genomic_DNA"/>
</dbReference>
<reference evidence="2 3" key="1">
    <citation type="journal article" date="2016" name="Sci. Rep.">
        <title>The genome sequence of the outbreeding globe artichoke constructed de novo incorporating a phase-aware low-pass sequencing strategy of F1 progeny.</title>
        <authorList>
            <person name="Scaglione D."/>
            <person name="Reyes-Chin-Wo S."/>
            <person name="Acquadro A."/>
            <person name="Froenicke L."/>
            <person name="Portis E."/>
            <person name="Beitel C."/>
            <person name="Tirone M."/>
            <person name="Mauro R."/>
            <person name="Lo Monaco A."/>
            <person name="Mauromicale G."/>
            <person name="Faccioli P."/>
            <person name="Cattivelli L."/>
            <person name="Rieseberg L."/>
            <person name="Michelmore R."/>
            <person name="Lanteri S."/>
        </authorList>
    </citation>
    <scope>NUCLEOTIDE SEQUENCE [LARGE SCALE GENOMIC DNA]</scope>
    <source>
        <strain evidence="2">2C</strain>
    </source>
</reference>
<gene>
    <name evidence="2" type="ORF">Ccrd_001188</name>
</gene>
<dbReference type="AlphaFoldDB" id="A0A103XTT3"/>
<organism evidence="2 3">
    <name type="scientific">Cynara cardunculus var. scolymus</name>
    <name type="common">Globe artichoke</name>
    <name type="synonym">Cynara scolymus</name>
    <dbReference type="NCBI Taxonomy" id="59895"/>
    <lineage>
        <taxon>Eukaryota</taxon>
        <taxon>Viridiplantae</taxon>
        <taxon>Streptophyta</taxon>
        <taxon>Embryophyta</taxon>
        <taxon>Tracheophyta</taxon>
        <taxon>Spermatophyta</taxon>
        <taxon>Magnoliopsida</taxon>
        <taxon>eudicotyledons</taxon>
        <taxon>Gunneridae</taxon>
        <taxon>Pentapetalae</taxon>
        <taxon>asterids</taxon>
        <taxon>campanulids</taxon>
        <taxon>Asterales</taxon>
        <taxon>Asteraceae</taxon>
        <taxon>Carduoideae</taxon>
        <taxon>Cardueae</taxon>
        <taxon>Carduinae</taxon>
        <taxon>Cynara</taxon>
    </lineage>
</organism>
<protein>
    <submittedName>
        <fullName evidence="2">Uncharacterized protein</fullName>
    </submittedName>
</protein>
<dbReference type="Gramene" id="KVH96719">
    <property type="protein sequence ID" value="KVH96719"/>
    <property type="gene ID" value="Ccrd_001188"/>
</dbReference>
<feature type="region of interest" description="Disordered" evidence="1">
    <location>
        <begin position="1"/>
        <end position="31"/>
    </location>
</feature>
<evidence type="ECO:0000313" key="2">
    <source>
        <dbReference type="EMBL" id="KVH96719.1"/>
    </source>
</evidence>
<dbReference type="STRING" id="59895.A0A103XTT3"/>
<proteinExistence type="predicted"/>
<dbReference type="Proteomes" id="UP000243975">
    <property type="component" value="Unassembled WGS sequence"/>
</dbReference>